<dbReference type="GO" id="GO:0043111">
    <property type="term" value="P:replication fork arrest"/>
    <property type="evidence" value="ECO:0007669"/>
    <property type="project" value="TreeGrafter"/>
</dbReference>
<proteinExistence type="predicted"/>
<dbReference type="GO" id="GO:0006281">
    <property type="term" value="P:DNA repair"/>
    <property type="evidence" value="ECO:0007669"/>
    <property type="project" value="TreeGrafter"/>
</dbReference>
<gene>
    <name evidence="1" type="ORF">WMSIL1_LOCUS6950</name>
</gene>
<evidence type="ECO:0000313" key="2">
    <source>
        <dbReference type="Proteomes" id="UP000321570"/>
    </source>
</evidence>
<accession>A0A564YKW7</accession>
<name>A0A564YKW7_HYMDI</name>
<protein>
    <submittedName>
        <fullName evidence="1">Uncharacterized protein</fullName>
    </submittedName>
</protein>
<dbReference type="PANTHER" id="PTHR22940:SF4">
    <property type="entry name" value="PROTEIN TIMELESS HOMOLOG"/>
    <property type="match status" value="1"/>
</dbReference>
<evidence type="ECO:0000313" key="1">
    <source>
        <dbReference type="EMBL" id="VUZ47273.1"/>
    </source>
</evidence>
<reference evidence="1 2" key="1">
    <citation type="submission" date="2019-07" db="EMBL/GenBank/DDBJ databases">
        <authorList>
            <person name="Jastrzebski P J."/>
            <person name="Paukszto L."/>
            <person name="Jastrzebski P J."/>
        </authorList>
    </citation>
    <scope>NUCLEOTIDE SEQUENCE [LARGE SCALE GENOMIC DNA]</scope>
    <source>
        <strain evidence="1 2">WMS-il1</strain>
    </source>
</reference>
<sequence>MRFFMAFCRLYKFRPQYLSESLNVNVFNWVYTLSMGYREALLTDKRGGARNQNALQCSRRLALALSAYRQFLLCLQEMLRDSSKKVEPNTEEDELETLEAKERRLKNQKKVAESLMSNIFYVAEYQDLFVYLLREYNESLQSKEYLVDLVEGTHLFISLLIVQSKNATTFIVSRRRKHRQRSEKRR</sequence>
<dbReference type="EMBL" id="CABIJS010000233">
    <property type="protein sequence ID" value="VUZ47273.1"/>
    <property type="molecule type" value="Genomic_DNA"/>
</dbReference>
<dbReference type="GO" id="GO:0031298">
    <property type="term" value="C:replication fork protection complex"/>
    <property type="evidence" value="ECO:0007669"/>
    <property type="project" value="TreeGrafter"/>
</dbReference>
<dbReference type="InterPro" id="IPR044998">
    <property type="entry name" value="Timeless"/>
</dbReference>
<feature type="non-terminal residue" evidence="1">
    <location>
        <position position="186"/>
    </location>
</feature>
<keyword evidence="2" id="KW-1185">Reference proteome</keyword>
<dbReference type="PANTHER" id="PTHR22940">
    <property type="entry name" value="TIMEOUT/TIMELESS-2"/>
    <property type="match status" value="1"/>
</dbReference>
<dbReference type="GO" id="GO:0000076">
    <property type="term" value="P:DNA replication checkpoint signaling"/>
    <property type="evidence" value="ECO:0007669"/>
    <property type="project" value="TreeGrafter"/>
</dbReference>
<dbReference type="AlphaFoldDB" id="A0A564YKW7"/>
<dbReference type="GO" id="GO:0003677">
    <property type="term" value="F:DNA binding"/>
    <property type="evidence" value="ECO:0007669"/>
    <property type="project" value="TreeGrafter"/>
</dbReference>
<organism evidence="1 2">
    <name type="scientific">Hymenolepis diminuta</name>
    <name type="common">Rat tapeworm</name>
    <dbReference type="NCBI Taxonomy" id="6216"/>
    <lineage>
        <taxon>Eukaryota</taxon>
        <taxon>Metazoa</taxon>
        <taxon>Spiralia</taxon>
        <taxon>Lophotrochozoa</taxon>
        <taxon>Platyhelminthes</taxon>
        <taxon>Cestoda</taxon>
        <taxon>Eucestoda</taxon>
        <taxon>Cyclophyllidea</taxon>
        <taxon>Hymenolepididae</taxon>
        <taxon>Hymenolepis</taxon>
    </lineage>
</organism>
<dbReference type="Proteomes" id="UP000321570">
    <property type="component" value="Unassembled WGS sequence"/>
</dbReference>